<dbReference type="InterPro" id="IPR007321">
    <property type="entry name" value="Transposase_28"/>
</dbReference>
<feature type="region of interest" description="Disordered" evidence="1">
    <location>
        <begin position="282"/>
        <end position="301"/>
    </location>
</feature>
<dbReference type="PANTHER" id="PTHR31099:SF41">
    <property type="entry name" value="TRANSPOSASE (PUTATIVE), GYPSY TYPE-RELATED"/>
    <property type="match status" value="1"/>
</dbReference>
<reference evidence="3" key="2">
    <citation type="submission" date="2022-01" db="EMBL/GenBank/DDBJ databases">
        <authorList>
            <person name="Yamashiro T."/>
            <person name="Shiraishi A."/>
            <person name="Satake H."/>
            <person name="Nakayama K."/>
        </authorList>
    </citation>
    <scope>NUCLEOTIDE SEQUENCE</scope>
</reference>
<dbReference type="EMBL" id="BQNB010015612">
    <property type="protein sequence ID" value="GJT42046.1"/>
    <property type="molecule type" value="Genomic_DNA"/>
</dbReference>
<organism evidence="3 4">
    <name type="scientific">Tanacetum coccineum</name>
    <dbReference type="NCBI Taxonomy" id="301880"/>
    <lineage>
        <taxon>Eukaryota</taxon>
        <taxon>Viridiplantae</taxon>
        <taxon>Streptophyta</taxon>
        <taxon>Embryophyta</taxon>
        <taxon>Tracheophyta</taxon>
        <taxon>Spermatophyta</taxon>
        <taxon>Magnoliopsida</taxon>
        <taxon>eudicotyledons</taxon>
        <taxon>Gunneridae</taxon>
        <taxon>Pentapetalae</taxon>
        <taxon>asterids</taxon>
        <taxon>campanulids</taxon>
        <taxon>Asterales</taxon>
        <taxon>Asteraceae</taxon>
        <taxon>Asteroideae</taxon>
        <taxon>Anthemideae</taxon>
        <taxon>Anthemidinae</taxon>
        <taxon>Tanacetum</taxon>
    </lineage>
</organism>
<feature type="domain" description="Transposase (putative) gypsy type" evidence="2">
    <location>
        <begin position="93"/>
        <end position="146"/>
    </location>
</feature>
<comment type="caution">
    <text evidence="3">The sequence shown here is derived from an EMBL/GenBank/DDBJ whole genome shotgun (WGS) entry which is preliminary data.</text>
</comment>
<evidence type="ECO:0000313" key="3">
    <source>
        <dbReference type="EMBL" id="GJT42046.1"/>
    </source>
</evidence>
<keyword evidence="4" id="KW-1185">Reference proteome</keyword>
<evidence type="ECO:0000256" key="1">
    <source>
        <dbReference type="SAM" id="MobiDB-lite"/>
    </source>
</evidence>
<dbReference type="Pfam" id="PF04195">
    <property type="entry name" value="Transposase_28"/>
    <property type="match status" value="1"/>
</dbReference>
<sequence>MGFLGPTSPKPPNLSFSPSLHPEARSLSRTEVGLVGDSSEVICIVSCPEDAKLKTLIATYDIPLNLRHRLPDSNFWMSILPAGDIYSRIFDYSGVRIPFSSFLLAVLKYFKVHISQLVPLGLTKVITFEVLCRSLGIEPTVTLFRWKEKFFLIDRRAIPFHMPWRHPDSCITDKVPTSFNQDHVDRLKAHIVKLRDIPEGVLVRSGLSRVWRNPMCDPVLRRSDNTAMSIHDFLCMPSLEKATVREEPHELGTSILGRVADRTTPPPPTGTTIPRASPEEIAVTRPDPNVVAKHLKSETQG</sequence>
<protein>
    <recommendedName>
        <fullName evidence="2">Transposase (putative) gypsy type domain-containing protein</fullName>
    </recommendedName>
</protein>
<evidence type="ECO:0000313" key="4">
    <source>
        <dbReference type="Proteomes" id="UP001151760"/>
    </source>
</evidence>
<gene>
    <name evidence="3" type="ORF">Tco_0941911</name>
</gene>
<dbReference type="Proteomes" id="UP001151760">
    <property type="component" value="Unassembled WGS sequence"/>
</dbReference>
<dbReference type="PANTHER" id="PTHR31099">
    <property type="entry name" value="OS06G0165300 PROTEIN"/>
    <property type="match status" value="1"/>
</dbReference>
<feature type="region of interest" description="Disordered" evidence="1">
    <location>
        <begin position="258"/>
        <end position="277"/>
    </location>
</feature>
<accession>A0ABQ5DUU3</accession>
<name>A0ABQ5DUU3_9ASTR</name>
<proteinExistence type="predicted"/>
<evidence type="ECO:0000259" key="2">
    <source>
        <dbReference type="Pfam" id="PF04195"/>
    </source>
</evidence>
<reference evidence="3" key="1">
    <citation type="journal article" date="2022" name="Int. J. Mol. Sci.">
        <title>Draft Genome of Tanacetum Coccineum: Genomic Comparison of Closely Related Tanacetum-Family Plants.</title>
        <authorList>
            <person name="Yamashiro T."/>
            <person name="Shiraishi A."/>
            <person name="Nakayama K."/>
            <person name="Satake H."/>
        </authorList>
    </citation>
    <scope>NUCLEOTIDE SEQUENCE</scope>
</reference>